<sequence>MLVRVCSSIVNLKTWFLEVFRDRRLTNDIIEECITIEKTKEGVRTILRIMNVTKERISSSQKRRKGWREESKL</sequence>
<organism evidence="1 2">
    <name type="scientific">Apostasia shenzhenica</name>
    <dbReference type="NCBI Taxonomy" id="1088818"/>
    <lineage>
        <taxon>Eukaryota</taxon>
        <taxon>Viridiplantae</taxon>
        <taxon>Streptophyta</taxon>
        <taxon>Embryophyta</taxon>
        <taxon>Tracheophyta</taxon>
        <taxon>Spermatophyta</taxon>
        <taxon>Magnoliopsida</taxon>
        <taxon>Liliopsida</taxon>
        <taxon>Asparagales</taxon>
        <taxon>Orchidaceae</taxon>
        <taxon>Apostasioideae</taxon>
        <taxon>Apostasia</taxon>
    </lineage>
</organism>
<dbReference type="EMBL" id="KZ451951">
    <property type="protein sequence ID" value="PKA58479.1"/>
    <property type="molecule type" value="Genomic_DNA"/>
</dbReference>
<proteinExistence type="predicted"/>
<dbReference type="AlphaFoldDB" id="A0A2I0ASE7"/>
<gene>
    <name evidence="1" type="ORF">AXF42_Ash008766</name>
</gene>
<evidence type="ECO:0000313" key="1">
    <source>
        <dbReference type="EMBL" id="PKA58479.1"/>
    </source>
</evidence>
<name>A0A2I0ASE7_9ASPA</name>
<reference evidence="1 2" key="1">
    <citation type="journal article" date="2017" name="Nature">
        <title>The Apostasia genome and the evolution of orchids.</title>
        <authorList>
            <person name="Zhang G.Q."/>
            <person name="Liu K.W."/>
            <person name="Li Z."/>
            <person name="Lohaus R."/>
            <person name="Hsiao Y.Y."/>
            <person name="Niu S.C."/>
            <person name="Wang J.Y."/>
            <person name="Lin Y.C."/>
            <person name="Xu Q."/>
            <person name="Chen L.J."/>
            <person name="Yoshida K."/>
            <person name="Fujiwara S."/>
            <person name="Wang Z.W."/>
            <person name="Zhang Y.Q."/>
            <person name="Mitsuda N."/>
            <person name="Wang M."/>
            <person name="Liu G.H."/>
            <person name="Pecoraro L."/>
            <person name="Huang H.X."/>
            <person name="Xiao X.J."/>
            <person name="Lin M."/>
            <person name="Wu X.Y."/>
            <person name="Wu W.L."/>
            <person name="Chen Y.Y."/>
            <person name="Chang S.B."/>
            <person name="Sakamoto S."/>
            <person name="Ohme-Takagi M."/>
            <person name="Yagi M."/>
            <person name="Zeng S.J."/>
            <person name="Shen C.Y."/>
            <person name="Yeh C.M."/>
            <person name="Luo Y.B."/>
            <person name="Tsai W.C."/>
            <person name="Van de Peer Y."/>
            <person name="Liu Z.J."/>
        </authorList>
    </citation>
    <scope>NUCLEOTIDE SEQUENCE [LARGE SCALE GENOMIC DNA]</scope>
    <source>
        <strain evidence="2">cv. Shenzhen</strain>
        <tissue evidence="1">Stem</tissue>
    </source>
</reference>
<accession>A0A2I0ASE7</accession>
<evidence type="ECO:0000313" key="2">
    <source>
        <dbReference type="Proteomes" id="UP000236161"/>
    </source>
</evidence>
<protein>
    <submittedName>
        <fullName evidence="1">Uncharacterized protein</fullName>
    </submittedName>
</protein>
<dbReference type="Proteomes" id="UP000236161">
    <property type="component" value="Unassembled WGS sequence"/>
</dbReference>
<keyword evidence="2" id="KW-1185">Reference proteome</keyword>